<evidence type="ECO:0000256" key="7">
    <source>
        <dbReference type="ARBA" id="ARBA00023274"/>
    </source>
</evidence>
<keyword evidence="6" id="KW-0496">Mitochondrion</keyword>
<evidence type="ECO:0000256" key="9">
    <source>
        <dbReference type="ARBA" id="ARBA00071419"/>
    </source>
</evidence>
<dbReference type="InterPro" id="IPR022801">
    <property type="entry name" value="Ribosomal_uS4"/>
</dbReference>
<comment type="caution">
    <text evidence="13">The sequence shown here is derived from an EMBL/GenBank/DDBJ whole genome shotgun (WGS) entry which is preliminary data.</text>
</comment>
<organism evidence="13 14">
    <name type="scientific">Hymenoscyphus fraxineus</name>
    <dbReference type="NCBI Taxonomy" id="746836"/>
    <lineage>
        <taxon>Eukaryota</taxon>
        <taxon>Fungi</taxon>
        <taxon>Dikarya</taxon>
        <taxon>Ascomycota</taxon>
        <taxon>Pezizomycotina</taxon>
        <taxon>Leotiomycetes</taxon>
        <taxon>Helotiales</taxon>
        <taxon>Helotiaceae</taxon>
        <taxon>Hymenoscyphus</taxon>
    </lineage>
</organism>
<keyword evidence="3 10" id="KW-0699">rRNA-binding</keyword>
<feature type="compositionally biased region" description="Basic and acidic residues" evidence="11">
    <location>
        <begin position="231"/>
        <end position="258"/>
    </location>
</feature>
<evidence type="ECO:0000256" key="8">
    <source>
        <dbReference type="ARBA" id="ARBA00037226"/>
    </source>
</evidence>
<evidence type="ECO:0000256" key="5">
    <source>
        <dbReference type="ARBA" id="ARBA00022980"/>
    </source>
</evidence>
<dbReference type="InterPro" id="IPR002942">
    <property type="entry name" value="S4_RNA-bd"/>
</dbReference>
<evidence type="ECO:0000256" key="2">
    <source>
        <dbReference type="ARBA" id="ARBA00007465"/>
    </source>
</evidence>
<feature type="compositionally biased region" description="Polar residues" evidence="11">
    <location>
        <begin position="326"/>
        <end position="339"/>
    </location>
</feature>
<comment type="function">
    <text evidence="8">Component of the mitochondrial ribosome (mitoribosome), a dedicated translation machinery responsible for the synthesis of mitochondrial genome-encoded proteins, including at least some of the essential transmembrane subunits of the mitochondrial respiratory chain. The mitoribosomes are attached to the mitochondrial inner membrane and translation products are cotranslationally integrated into the membrane.</text>
</comment>
<keyword evidence="5" id="KW-0689">Ribosomal protein</keyword>
<gene>
    <name evidence="13" type="ORF">HYFRA_00009785</name>
</gene>
<dbReference type="GO" id="GO:0005763">
    <property type="term" value="C:mitochondrial small ribosomal subunit"/>
    <property type="evidence" value="ECO:0007669"/>
    <property type="project" value="TreeGrafter"/>
</dbReference>
<dbReference type="CDD" id="cd00165">
    <property type="entry name" value="S4"/>
    <property type="match status" value="1"/>
</dbReference>
<evidence type="ECO:0000256" key="6">
    <source>
        <dbReference type="ARBA" id="ARBA00023128"/>
    </source>
</evidence>
<dbReference type="PROSITE" id="PS00632">
    <property type="entry name" value="RIBOSOMAL_S4"/>
    <property type="match status" value="1"/>
</dbReference>
<feature type="domain" description="RNA-binding S4" evidence="12">
    <location>
        <begin position="127"/>
        <end position="187"/>
    </location>
</feature>
<sequence>MTRKRFHGLKRVKFRMTWNKYNLYNLSRLKARPNIGTLFQQKWAAKSATRAYHGEQIREKQWQGMFDSRLNAVIPMDHRYLAQYDGSEQAAGRGSGAEKRPGDLLREHERPARRVPYMSMTYAPIERRLDVAIFRALFASSARQARQFVTHGGVKVNGKKIQYPGYLLNPGDMFQVEPERVLYATGAPKSPEQIREGREIRKARRLIHIRRHERRAAAREEAVKRALAKRAAPEETARPKKSPDVPRDEKEARKQRKADLQKLLKRVQAIMDNKKLQPSAKRKQELRQFLKDVRKAMGQVNQKTAVDFQENFSELIARLSIANQQTTSAENSGTSLTVIPSSDAPSATPPSSKGKKTPQERQERKQRRMRQKLLSEGQNPVDESKPYATPWAPRPYMSAFAFIPRYLEVNHRICSAVYLRHPVAKPGLSEVPTPFAYDTMQLAYTWYLRRR</sequence>
<dbReference type="EMBL" id="CAJVRL010000083">
    <property type="protein sequence ID" value="CAG8958471.1"/>
    <property type="molecule type" value="Genomic_DNA"/>
</dbReference>
<dbReference type="FunFam" id="3.10.290.10:FF:000025">
    <property type="entry name" value="30S ribosomal subunit S4"/>
    <property type="match status" value="1"/>
</dbReference>
<evidence type="ECO:0000256" key="4">
    <source>
        <dbReference type="ARBA" id="ARBA00022884"/>
    </source>
</evidence>
<feature type="compositionally biased region" description="Low complexity" evidence="11">
    <location>
        <begin position="340"/>
        <end position="352"/>
    </location>
</feature>
<dbReference type="PANTHER" id="PTHR11831">
    <property type="entry name" value="30S 40S RIBOSOMAL PROTEIN"/>
    <property type="match status" value="1"/>
</dbReference>
<protein>
    <recommendedName>
        <fullName evidence="9">Small ribosomal subunit protein uS4m</fullName>
    </recommendedName>
</protein>
<comment type="subcellular location">
    <subcellularLocation>
        <location evidence="1">Mitochondrion</location>
    </subcellularLocation>
</comment>
<dbReference type="GO" id="GO:0042274">
    <property type="term" value="P:ribosomal small subunit biogenesis"/>
    <property type="evidence" value="ECO:0007669"/>
    <property type="project" value="TreeGrafter"/>
</dbReference>
<dbReference type="SUPFAM" id="SSF55174">
    <property type="entry name" value="Alpha-L RNA-binding motif"/>
    <property type="match status" value="1"/>
</dbReference>
<keyword evidence="7" id="KW-0687">Ribonucleoprotein</keyword>
<comment type="similarity">
    <text evidence="2">Belongs to the universal ribosomal protein uS4 family.</text>
</comment>
<dbReference type="Pfam" id="PF01479">
    <property type="entry name" value="S4"/>
    <property type="match status" value="1"/>
</dbReference>
<evidence type="ECO:0000256" key="1">
    <source>
        <dbReference type="ARBA" id="ARBA00004173"/>
    </source>
</evidence>
<evidence type="ECO:0000259" key="12">
    <source>
        <dbReference type="SMART" id="SM00363"/>
    </source>
</evidence>
<feature type="region of interest" description="Disordered" evidence="11">
    <location>
        <begin position="218"/>
        <end position="258"/>
    </location>
</feature>
<dbReference type="InterPro" id="IPR018079">
    <property type="entry name" value="Ribosomal_uS4_CS"/>
</dbReference>
<evidence type="ECO:0000256" key="11">
    <source>
        <dbReference type="SAM" id="MobiDB-lite"/>
    </source>
</evidence>
<evidence type="ECO:0000256" key="10">
    <source>
        <dbReference type="PROSITE-ProRule" id="PRU00182"/>
    </source>
</evidence>
<dbReference type="Gene3D" id="3.10.290.10">
    <property type="entry name" value="RNA-binding S4 domain"/>
    <property type="match status" value="1"/>
</dbReference>
<evidence type="ECO:0000313" key="13">
    <source>
        <dbReference type="EMBL" id="CAG8958471.1"/>
    </source>
</evidence>
<dbReference type="GO" id="GO:0003735">
    <property type="term" value="F:structural constituent of ribosome"/>
    <property type="evidence" value="ECO:0007669"/>
    <property type="project" value="TreeGrafter"/>
</dbReference>
<feature type="compositionally biased region" description="Basic and acidic residues" evidence="11">
    <location>
        <begin position="96"/>
        <end position="110"/>
    </location>
</feature>
<dbReference type="PROSITE" id="PS50889">
    <property type="entry name" value="S4"/>
    <property type="match status" value="1"/>
</dbReference>
<dbReference type="Proteomes" id="UP000696280">
    <property type="component" value="Unassembled WGS sequence"/>
</dbReference>
<feature type="region of interest" description="Disordered" evidence="11">
    <location>
        <begin position="85"/>
        <end position="110"/>
    </location>
</feature>
<evidence type="ECO:0000256" key="3">
    <source>
        <dbReference type="ARBA" id="ARBA00022730"/>
    </source>
</evidence>
<name>A0A9N9L4K4_9HELO</name>
<evidence type="ECO:0000313" key="14">
    <source>
        <dbReference type="Proteomes" id="UP000696280"/>
    </source>
</evidence>
<accession>A0A9N9L4K4</accession>
<keyword evidence="14" id="KW-1185">Reference proteome</keyword>
<proteinExistence type="inferred from homology"/>
<dbReference type="OrthoDB" id="3356781at2759"/>
<feature type="region of interest" description="Disordered" evidence="11">
    <location>
        <begin position="326"/>
        <end position="387"/>
    </location>
</feature>
<dbReference type="PANTHER" id="PTHR11831:SF4">
    <property type="entry name" value="SMALL RIBOSOMAL SUBUNIT PROTEIN US4M"/>
    <property type="match status" value="1"/>
</dbReference>
<dbReference type="SMART" id="SM00363">
    <property type="entry name" value="S4"/>
    <property type="match status" value="1"/>
</dbReference>
<reference evidence="13" key="1">
    <citation type="submission" date="2021-07" db="EMBL/GenBank/DDBJ databases">
        <authorList>
            <person name="Durling M."/>
        </authorList>
    </citation>
    <scope>NUCLEOTIDE SEQUENCE</scope>
</reference>
<dbReference type="AlphaFoldDB" id="A0A9N9L4K4"/>
<keyword evidence="4 10" id="KW-0694">RNA-binding</keyword>
<dbReference type="InterPro" id="IPR036986">
    <property type="entry name" value="S4_RNA-bd_sf"/>
</dbReference>
<dbReference type="GO" id="GO:0019843">
    <property type="term" value="F:rRNA binding"/>
    <property type="evidence" value="ECO:0007669"/>
    <property type="project" value="UniProtKB-KW"/>
</dbReference>